<dbReference type="InterPro" id="IPR012337">
    <property type="entry name" value="RNaseH-like_sf"/>
</dbReference>
<feature type="non-terminal residue" evidence="2">
    <location>
        <position position="1"/>
    </location>
</feature>
<dbReference type="Gene3D" id="3.40.50.2300">
    <property type="match status" value="1"/>
</dbReference>
<evidence type="ECO:0000313" key="3">
    <source>
        <dbReference type="Proteomes" id="UP000789706"/>
    </source>
</evidence>
<dbReference type="PANTHER" id="PTHR22891">
    <property type="entry name" value="EUKARYOTIC TRANSLATION INITIATION FACTOR 2C"/>
    <property type="match status" value="1"/>
</dbReference>
<comment type="caution">
    <text evidence="2">The sequence shown here is derived from an EMBL/GenBank/DDBJ whole genome shotgun (WGS) entry which is preliminary data.</text>
</comment>
<dbReference type="InterPro" id="IPR003165">
    <property type="entry name" value="Piwi"/>
</dbReference>
<keyword evidence="3" id="KW-1185">Reference proteome</keyword>
<evidence type="ECO:0000313" key="2">
    <source>
        <dbReference type="EMBL" id="CAG8549455.1"/>
    </source>
</evidence>
<dbReference type="Pfam" id="PF02171">
    <property type="entry name" value="Piwi"/>
    <property type="match status" value="1"/>
</dbReference>
<dbReference type="SMART" id="SM00950">
    <property type="entry name" value="Piwi"/>
    <property type="match status" value="1"/>
</dbReference>
<dbReference type="AlphaFoldDB" id="A0A9N9B133"/>
<gene>
    <name evidence="2" type="ORF">DEBURN_LOCUS7025</name>
</gene>
<dbReference type="GO" id="GO:0003676">
    <property type="term" value="F:nucleic acid binding"/>
    <property type="evidence" value="ECO:0007669"/>
    <property type="project" value="InterPro"/>
</dbReference>
<dbReference type="Proteomes" id="UP000789706">
    <property type="component" value="Unassembled WGS sequence"/>
</dbReference>
<dbReference type="EMBL" id="CAJVPK010000790">
    <property type="protein sequence ID" value="CAG8549455.1"/>
    <property type="molecule type" value="Genomic_DNA"/>
</dbReference>
<reference evidence="2" key="1">
    <citation type="submission" date="2021-06" db="EMBL/GenBank/DDBJ databases">
        <authorList>
            <person name="Kallberg Y."/>
            <person name="Tangrot J."/>
            <person name="Rosling A."/>
        </authorList>
    </citation>
    <scope>NUCLEOTIDE SEQUENCE</scope>
    <source>
        <strain evidence="2">AZ414A</strain>
    </source>
</reference>
<protein>
    <submittedName>
        <fullName evidence="2">10990_t:CDS:1</fullName>
    </submittedName>
</protein>
<dbReference type="InterPro" id="IPR036397">
    <property type="entry name" value="RNaseH_sf"/>
</dbReference>
<accession>A0A9N9B133</accession>
<organism evidence="2 3">
    <name type="scientific">Diversispora eburnea</name>
    <dbReference type="NCBI Taxonomy" id="1213867"/>
    <lineage>
        <taxon>Eukaryota</taxon>
        <taxon>Fungi</taxon>
        <taxon>Fungi incertae sedis</taxon>
        <taxon>Mucoromycota</taxon>
        <taxon>Glomeromycotina</taxon>
        <taxon>Glomeromycetes</taxon>
        <taxon>Diversisporales</taxon>
        <taxon>Diversisporaceae</taxon>
        <taxon>Diversispora</taxon>
    </lineage>
</organism>
<sequence>VLSEKGIVIKSKPRILIETITIDNLVYKDIQKVNKKLEEATTNGEELVVCILDKKTTGDKSLYAVVKRTCLTTGVISQCFLWSSFIDKKGEHENKIRNVFSMIAPKLNTKLGGVNCSLSEELNFNSKKAMIMGADVYHPGPVEKANGHPSVAAVCASMNSDATKYAARYRLNEILKNETIEELSEMTKELLDEFKKRNEYLPDHIIFYRDGVAEGQFEKIMKEEVKVLKDSLHDFYDESDIQEPKITFLIMQKRHHTRFAPVNKEEANPDTGNSLPGTIIDLKIVVADEFSFFLLSQALVQKGTTARSAYYRILLNEGDFTADEIQQLTYNLCYLSARCSVSISQVAPACYAHHIANQARYLVDFLPYNVANANRGNGYRRGGRGGLGGGRVGVNNSSHQKRPLVRNGSWVRVMKDIENKMWFL</sequence>
<dbReference type="SUPFAM" id="SSF53098">
    <property type="entry name" value="Ribonuclease H-like"/>
    <property type="match status" value="1"/>
</dbReference>
<feature type="domain" description="Piwi" evidence="1">
    <location>
        <begin position="47"/>
        <end position="364"/>
    </location>
</feature>
<dbReference type="PROSITE" id="PS50822">
    <property type="entry name" value="PIWI"/>
    <property type="match status" value="1"/>
</dbReference>
<dbReference type="Gene3D" id="3.30.420.10">
    <property type="entry name" value="Ribonuclease H-like superfamily/Ribonuclease H"/>
    <property type="match status" value="1"/>
</dbReference>
<dbReference type="OrthoDB" id="2328032at2759"/>
<evidence type="ECO:0000259" key="1">
    <source>
        <dbReference type="PROSITE" id="PS50822"/>
    </source>
</evidence>
<proteinExistence type="predicted"/>
<name>A0A9N9B133_9GLOM</name>